<organism evidence="2 3">
    <name type="scientific">Streptococcus ovuberis</name>
    <dbReference type="NCBI Taxonomy" id="1936207"/>
    <lineage>
        <taxon>Bacteria</taxon>
        <taxon>Bacillati</taxon>
        <taxon>Bacillota</taxon>
        <taxon>Bacilli</taxon>
        <taxon>Lactobacillales</taxon>
        <taxon>Streptococcaceae</taxon>
        <taxon>Streptococcus</taxon>
    </lineage>
</organism>
<feature type="compositionally biased region" description="Acidic residues" evidence="1">
    <location>
        <begin position="736"/>
        <end position="747"/>
    </location>
</feature>
<dbReference type="EMBL" id="JAAXPR010000004">
    <property type="protein sequence ID" value="NKZ19979.1"/>
    <property type="molecule type" value="Genomic_DNA"/>
</dbReference>
<sequence length="1316" mass="148640">MKKWLLLLTCCSVGLSGVVRLQMLSGFGTDLVYAAERRLDKPLMSIGHSLTEEQATETKRLLGDTGMANEDILRVDGKVIAKYLNDVDDAAQIFSSAYIKPMDKGYGVQVEIVTPSKITKVSSATFQNAAITSGITDVLVRVASVNEVSGEGALAGIYALLEGAGIELDQESVQVGQNEVGLIDGIKSETGLTDSEANKLMGQLKKAITEKTTKKEKISDDWLKKAIEKAFKDFQKEIGDALKGAIMDWLKDFSATEVAQKKATIQQLEQSLLSEEWTDLLAGFDKVLSKEEILDLPREDYSDTKVYPAILQKLYEKLLKEIKAGNLATIKLIYTHTFVLEKLFGTTSEKVKVALNYLRMLCYYAVASAEDSQLPAALKQADRPSWLVFETTKANWLHAIERYKQLAQLPELQEIINRIGIATGYAYEVFLFEDLAQKGDIVTATISCPCLEGQKKIKVRYNVKTGQCQIEEGKKTHNRELYDFKGLYGSPVENNYQKLVDDISQYRILAEDKLLFSLRARNRAARLAYKAVLMDYLAYTKGELNLEEQPLLNQEHLVMEDLRTKQNFYYGIVDTNGDGLEELVVTDAVREKIIGFYSFDGSQVHFVGGTGYRSDLQIFRDGFIVNAGSGGAYLSGATLYRMQVRGSELEKQLSVDKEYRAPDFDAITYTVTATDGTTKQYDSEEAFVQAHPDTAPYFSVGVRKIVEIAEQADILDTSDFLDASNLESDGQLTVESEEVEVDQEQEDSTTQQDRAEQKKESLWSRVKNGLKRFWQGLTSSEKKAKKVSFKALKRAYQGVLDEYAQVIELPIEKAEAKAFHHLNEVQVKWFSDYKQRYGDIVFYAYEDLNRDGLAELIVADKHSENHRVVGIYTYDQDQVVNLMFSELEAYSLDLVSGFNLYKDGLIHYYMEASASTVAHYFGKIEDGRLELIDHYESDGKILKDALIGEVYSQEETLRLHKDYIDRGLGDMTPEPFQTRRLRFEALSQSVKQTNQTKKAKSKDQADPQMTMKEEEIDRGDYSSVLGYWESDLGDLWFITETGLGGEEPGFKGLRTGETRKLDDIHETEYFRTRAEDNHLMDVVAMSRGTRTIHYKYVPKGSRYSPTWYGEDSEYLTAEEDMILTVMNGTDGVYAIYRRAEHGEAKAIIRTHLIGGGLLFSVPTELVLPSTYPDNINVHRLDMRDVLDYYNTHYRETYSLEMVLDDLGSVERRSGKASELSISDLEEIQSASSGMEWLYFEGDQQLILTMGHTGHAGSFPKAAPVSDWEIKGDTIRVPVLTFDGRPHGEIILKKNKKNYKGGRKRSSYYVDVYREKG</sequence>
<feature type="compositionally biased region" description="Basic and acidic residues" evidence="1">
    <location>
        <begin position="1001"/>
        <end position="1010"/>
    </location>
</feature>
<protein>
    <submittedName>
        <fullName evidence="2">DUF1002 domain-containing protein</fullName>
    </submittedName>
</protein>
<evidence type="ECO:0000256" key="1">
    <source>
        <dbReference type="SAM" id="MobiDB-lite"/>
    </source>
</evidence>
<gene>
    <name evidence="2" type="ORF">HF992_03805</name>
</gene>
<dbReference type="Pfam" id="PF06207">
    <property type="entry name" value="DUF1002"/>
    <property type="match status" value="1"/>
</dbReference>
<reference evidence="2 3" key="1">
    <citation type="submission" date="2020-04" db="EMBL/GenBank/DDBJ databases">
        <title>MicrobeNet Type strains.</title>
        <authorList>
            <person name="Nicholson A.C."/>
        </authorList>
    </citation>
    <scope>NUCLEOTIDE SEQUENCE [LARGE SCALE GENOMIC DNA]</scope>
    <source>
        <strain evidence="2 3">CCUG 69612</strain>
    </source>
</reference>
<dbReference type="Proteomes" id="UP000522720">
    <property type="component" value="Unassembled WGS sequence"/>
</dbReference>
<accession>A0A7X6MYD1</accession>
<feature type="region of interest" description="Disordered" evidence="1">
    <location>
        <begin position="736"/>
        <end position="758"/>
    </location>
</feature>
<proteinExistence type="predicted"/>
<dbReference type="InterPro" id="IPR009343">
    <property type="entry name" value="DUF1002"/>
</dbReference>
<evidence type="ECO:0000313" key="2">
    <source>
        <dbReference type="EMBL" id="NKZ19979.1"/>
    </source>
</evidence>
<name>A0A7X6MYD1_9STRE</name>
<keyword evidence="3" id="KW-1185">Reference proteome</keyword>
<dbReference type="RefSeq" id="WP_168548733.1">
    <property type="nucleotide sequence ID" value="NZ_JAAXPR010000004.1"/>
</dbReference>
<evidence type="ECO:0000313" key="3">
    <source>
        <dbReference type="Proteomes" id="UP000522720"/>
    </source>
</evidence>
<comment type="caution">
    <text evidence="2">The sequence shown here is derived from an EMBL/GenBank/DDBJ whole genome shotgun (WGS) entry which is preliminary data.</text>
</comment>
<feature type="region of interest" description="Disordered" evidence="1">
    <location>
        <begin position="989"/>
        <end position="1010"/>
    </location>
</feature>